<dbReference type="Pfam" id="PF11207">
    <property type="entry name" value="DUF2989"/>
    <property type="match status" value="1"/>
</dbReference>
<dbReference type="EMBL" id="LRDC01000010">
    <property type="protein sequence ID" value="KVX02753.1"/>
    <property type="molecule type" value="Genomic_DNA"/>
</dbReference>
<reference evidence="1 2" key="1">
    <citation type="submission" date="2016-01" db="EMBL/GenBank/DDBJ databases">
        <title>Draft genome of the antarctic isolate Shewanella frigidimarina Ag06-30.</title>
        <authorList>
            <person name="Parmeciano Di Noto G."/>
            <person name="Vazquez S."/>
            <person name="Mac Cormack W."/>
            <person name="Iriarte A."/>
            <person name="Quiroga C."/>
        </authorList>
    </citation>
    <scope>NUCLEOTIDE SEQUENCE [LARGE SCALE GENOMIC DNA]</scope>
    <source>
        <strain evidence="1 2">Ag06-30</strain>
    </source>
</reference>
<dbReference type="RefSeq" id="WP_059744950.1">
    <property type="nucleotide sequence ID" value="NZ_JBOZPT010000001.1"/>
</dbReference>
<dbReference type="AlphaFoldDB" id="A0A119D0D5"/>
<dbReference type="Proteomes" id="UP000055702">
    <property type="component" value="Unassembled WGS sequence"/>
</dbReference>
<evidence type="ECO:0000313" key="2">
    <source>
        <dbReference type="Proteomes" id="UP000055702"/>
    </source>
</evidence>
<protein>
    <recommendedName>
        <fullName evidence="3">DUF2989 domain-containing protein</fullName>
    </recommendedName>
</protein>
<accession>A0A119D0D5</accession>
<comment type="caution">
    <text evidence="1">The sequence shown here is derived from an EMBL/GenBank/DDBJ whole genome shotgun (WGS) entry which is preliminary data.</text>
</comment>
<sequence>MSRNFVLITSFTVIGALFGLFGCDNDRNSDLICKNNPEICSDLHKDSWCRFEKGDLIRHRYALKQTSSPTGKQLYQQLIYLENYSKCIELAAGVQHKLNTFRTRERERAFAVSTQTLSELQEFTQTNNEVHLAFYRWMRFNDQKALAIVEDTYKQGKLIDNDIITQLAAYYVRVSPNDSKILYLRLLTTTEPAKIDPDWFLALASIYRQQQDFEKEYLLTRVNLLMSENHADEEKLLAIINGDKSLAVILDQQALELIIAVRNKQLSQNQSEILFKEAPAPINQPISDTTQ</sequence>
<name>A0A119D0D5_SHEFR</name>
<evidence type="ECO:0000313" key="1">
    <source>
        <dbReference type="EMBL" id="KVX02753.1"/>
    </source>
</evidence>
<dbReference type="PROSITE" id="PS51257">
    <property type="entry name" value="PROKAR_LIPOPROTEIN"/>
    <property type="match status" value="1"/>
</dbReference>
<gene>
    <name evidence="1" type="ORF">AWJ07_12730</name>
</gene>
<proteinExistence type="predicted"/>
<dbReference type="InterPro" id="IPR021372">
    <property type="entry name" value="DUF2989"/>
</dbReference>
<organism evidence="1">
    <name type="scientific">Shewanella frigidimarina</name>
    <dbReference type="NCBI Taxonomy" id="56812"/>
    <lineage>
        <taxon>Bacteria</taxon>
        <taxon>Pseudomonadati</taxon>
        <taxon>Pseudomonadota</taxon>
        <taxon>Gammaproteobacteria</taxon>
        <taxon>Alteromonadales</taxon>
        <taxon>Shewanellaceae</taxon>
        <taxon>Shewanella</taxon>
    </lineage>
</organism>
<evidence type="ECO:0008006" key="3">
    <source>
        <dbReference type="Google" id="ProtNLM"/>
    </source>
</evidence>